<gene>
    <name evidence="2" type="ORF">OOU_Y34scaffold01191g2</name>
</gene>
<evidence type="ECO:0000256" key="1">
    <source>
        <dbReference type="SAM" id="MobiDB-lite"/>
    </source>
</evidence>
<proteinExistence type="predicted"/>
<dbReference type="EMBL" id="JH793696">
    <property type="protein sequence ID" value="ELQ32314.1"/>
    <property type="molecule type" value="Genomic_DNA"/>
</dbReference>
<sequence length="126" mass="14123">MELDYETTDDRLDEISKREATPKPQELVLQGLKIRQVPTSLNRLGLNARNIDIRQLLKAEDIYAPSFGFKSSFSKQSRSEQQQLLLGLSTSVPSPSALLYNSAFKMRTTADWLPLLLLSTAAAEQP</sequence>
<evidence type="ECO:0000313" key="2">
    <source>
        <dbReference type="EMBL" id="ELQ32314.1"/>
    </source>
</evidence>
<feature type="compositionally biased region" description="Basic and acidic residues" evidence="1">
    <location>
        <begin position="8"/>
        <end position="20"/>
    </location>
</feature>
<organism evidence="2">
    <name type="scientific">Pyricularia oryzae (strain Y34)</name>
    <name type="common">Rice blast fungus</name>
    <name type="synonym">Magnaporthe oryzae</name>
    <dbReference type="NCBI Taxonomy" id="1143189"/>
    <lineage>
        <taxon>Eukaryota</taxon>
        <taxon>Fungi</taxon>
        <taxon>Dikarya</taxon>
        <taxon>Ascomycota</taxon>
        <taxon>Pezizomycotina</taxon>
        <taxon>Sordariomycetes</taxon>
        <taxon>Sordariomycetidae</taxon>
        <taxon>Magnaporthales</taxon>
        <taxon>Pyriculariaceae</taxon>
        <taxon>Pyricularia</taxon>
    </lineage>
</organism>
<reference evidence="2" key="1">
    <citation type="journal article" date="2012" name="PLoS Genet.">
        <title>Comparative analysis of the genomes of two field isolates of the rice blast fungus Magnaporthe oryzae.</title>
        <authorList>
            <person name="Xue M."/>
            <person name="Yang J."/>
            <person name="Li Z."/>
            <person name="Hu S."/>
            <person name="Yao N."/>
            <person name="Dean R.A."/>
            <person name="Zhao W."/>
            <person name="Shen M."/>
            <person name="Zhang H."/>
            <person name="Li C."/>
            <person name="Liu L."/>
            <person name="Cao L."/>
            <person name="Xu X."/>
            <person name="Xing Y."/>
            <person name="Hsiang T."/>
            <person name="Zhang Z."/>
            <person name="Xu J.R."/>
            <person name="Peng Y.L."/>
        </authorList>
    </citation>
    <scope>NUCLEOTIDE SEQUENCE</scope>
    <source>
        <strain evidence="2">Y34</strain>
    </source>
</reference>
<protein>
    <submittedName>
        <fullName evidence="2">Uncharacterized protein</fullName>
    </submittedName>
</protein>
<name>A0AA97PF56_PYRO3</name>
<dbReference type="Proteomes" id="UP000011086">
    <property type="component" value="Unassembled WGS sequence"/>
</dbReference>
<feature type="region of interest" description="Disordered" evidence="1">
    <location>
        <begin position="1"/>
        <end position="20"/>
    </location>
</feature>
<dbReference type="AlphaFoldDB" id="A0AA97PF56"/>
<accession>A0AA97PF56</accession>